<evidence type="ECO:0000256" key="2">
    <source>
        <dbReference type="RuleBase" id="RU365003"/>
    </source>
</evidence>
<dbReference type="OrthoDB" id="2021143at2759"/>
<dbReference type="EMBL" id="ML119680">
    <property type="protein sequence ID" value="RPA81390.1"/>
    <property type="molecule type" value="Genomic_DNA"/>
</dbReference>
<dbReference type="Proteomes" id="UP000275078">
    <property type="component" value="Unassembled WGS sequence"/>
</dbReference>
<keyword evidence="2" id="KW-0576">Peroxisome</keyword>
<sequence>MGAGEKDKGSWFGRFRKQPKAEAGLVGGDDRYARYLNAYNNYITQNAGSVGQIESALRSLTYIIPARFKDVELASEALHSGISLLTLYHDNLLSNNPLASSNIGPPPKQTLHNRYTKFWSKSSPLYRRLALLITCIQYTELLFEMAAKRRGPRTRWRSIIGLELIKALCRLILLHLTHGRPLLTSPLPERELDFIPEEPEEKEATKSDSDRPKTPPPICHQEPISPPPGSWKMPRTGFTLPTLPSNISAYLLSRVLTPDDIKPPATLLPSLAGTAYAAEILYILRPVLYALALRHWSRHDRRSWTPWLLGFGLEYVSRELIKKTTTGFGLLEKEEMTRREWNLVWWAVRSAGYENVVAPWLRRGIEGMKGNGGLQGVGGFVGSVLEDYMWLWDGYYFSTATL</sequence>
<evidence type="ECO:0000256" key="3">
    <source>
        <dbReference type="SAM" id="MobiDB-lite"/>
    </source>
</evidence>
<dbReference type="PANTHER" id="PTHR13299">
    <property type="entry name" value="PEROXISOMAL MEMBRANE PROTEIN PEX16"/>
    <property type="match status" value="1"/>
</dbReference>
<dbReference type="STRING" id="1160509.A0A3N4IB70"/>
<feature type="region of interest" description="Disordered" evidence="3">
    <location>
        <begin position="199"/>
        <end position="226"/>
    </location>
</feature>
<dbReference type="GO" id="GO:0007031">
    <property type="term" value="P:peroxisome organization"/>
    <property type="evidence" value="ECO:0007669"/>
    <property type="project" value="UniProtKB-KW"/>
</dbReference>
<feature type="compositionally biased region" description="Basic and acidic residues" evidence="3">
    <location>
        <begin position="202"/>
        <end position="213"/>
    </location>
</feature>
<name>A0A3N4IB70_ASCIM</name>
<dbReference type="Pfam" id="PF08610">
    <property type="entry name" value="Pex16"/>
    <property type="match status" value="1"/>
</dbReference>
<keyword evidence="5" id="KW-1185">Reference proteome</keyword>
<evidence type="ECO:0000256" key="1">
    <source>
        <dbReference type="ARBA" id="ARBA00009505"/>
    </source>
</evidence>
<proteinExistence type="inferred from homology"/>
<evidence type="ECO:0000313" key="5">
    <source>
        <dbReference type="Proteomes" id="UP000275078"/>
    </source>
</evidence>
<dbReference type="InterPro" id="IPR013919">
    <property type="entry name" value="Pex16"/>
</dbReference>
<organism evidence="4 5">
    <name type="scientific">Ascobolus immersus RN42</name>
    <dbReference type="NCBI Taxonomy" id="1160509"/>
    <lineage>
        <taxon>Eukaryota</taxon>
        <taxon>Fungi</taxon>
        <taxon>Dikarya</taxon>
        <taxon>Ascomycota</taxon>
        <taxon>Pezizomycotina</taxon>
        <taxon>Pezizomycetes</taxon>
        <taxon>Pezizales</taxon>
        <taxon>Ascobolaceae</taxon>
        <taxon>Ascobolus</taxon>
    </lineage>
</organism>
<protein>
    <recommendedName>
        <fullName evidence="2">Peroxisomal membrane protein PEX16</fullName>
    </recommendedName>
</protein>
<feature type="compositionally biased region" description="Pro residues" evidence="3">
    <location>
        <begin position="214"/>
        <end position="226"/>
    </location>
</feature>
<comment type="similarity">
    <text evidence="1 2">Belongs to the peroxin-16 family.</text>
</comment>
<gene>
    <name evidence="4" type="ORF">BJ508DRAFT_239137</name>
</gene>
<accession>A0A3N4IB70</accession>
<keyword evidence="2" id="KW-0962">Peroxisome biogenesis</keyword>
<dbReference type="AlphaFoldDB" id="A0A3N4IB70"/>
<dbReference type="GO" id="GO:0005778">
    <property type="term" value="C:peroxisomal membrane"/>
    <property type="evidence" value="ECO:0007669"/>
    <property type="project" value="UniProtKB-SubCell"/>
</dbReference>
<comment type="subcellular location">
    <subcellularLocation>
        <location evidence="2">Peroxisome membrane</location>
    </subcellularLocation>
</comment>
<dbReference type="PANTHER" id="PTHR13299:SF0">
    <property type="entry name" value="PEROXISOMAL MEMBRANE PROTEIN PEX16"/>
    <property type="match status" value="1"/>
</dbReference>
<evidence type="ECO:0000313" key="4">
    <source>
        <dbReference type="EMBL" id="RPA81390.1"/>
    </source>
</evidence>
<reference evidence="4 5" key="1">
    <citation type="journal article" date="2018" name="Nat. Ecol. Evol.">
        <title>Pezizomycetes genomes reveal the molecular basis of ectomycorrhizal truffle lifestyle.</title>
        <authorList>
            <person name="Murat C."/>
            <person name="Payen T."/>
            <person name="Noel B."/>
            <person name="Kuo A."/>
            <person name="Morin E."/>
            <person name="Chen J."/>
            <person name="Kohler A."/>
            <person name="Krizsan K."/>
            <person name="Balestrini R."/>
            <person name="Da Silva C."/>
            <person name="Montanini B."/>
            <person name="Hainaut M."/>
            <person name="Levati E."/>
            <person name="Barry K.W."/>
            <person name="Belfiori B."/>
            <person name="Cichocki N."/>
            <person name="Clum A."/>
            <person name="Dockter R.B."/>
            <person name="Fauchery L."/>
            <person name="Guy J."/>
            <person name="Iotti M."/>
            <person name="Le Tacon F."/>
            <person name="Lindquist E.A."/>
            <person name="Lipzen A."/>
            <person name="Malagnac F."/>
            <person name="Mello A."/>
            <person name="Molinier V."/>
            <person name="Miyauchi S."/>
            <person name="Poulain J."/>
            <person name="Riccioni C."/>
            <person name="Rubini A."/>
            <person name="Sitrit Y."/>
            <person name="Splivallo R."/>
            <person name="Traeger S."/>
            <person name="Wang M."/>
            <person name="Zifcakova L."/>
            <person name="Wipf D."/>
            <person name="Zambonelli A."/>
            <person name="Paolocci F."/>
            <person name="Nowrousian M."/>
            <person name="Ottonello S."/>
            <person name="Baldrian P."/>
            <person name="Spatafora J.W."/>
            <person name="Henrissat B."/>
            <person name="Nagy L.G."/>
            <person name="Aury J.M."/>
            <person name="Wincker P."/>
            <person name="Grigoriev I.V."/>
            <person name="Bonfante P."/>
            <person name="Martin F.M."/>
        </authorList>
    </citation>
    <scope>NUCLEOTIDE SEQUENCE [LARGE SCALE GENOMIC DNA]</scope>
    <source>
        <strain evidence="4 5">RN42</strain>
    </source>
</reference>